<dbReference type="GeneID" id="55642386"/>
<dbReference type="EMBL" id="CP049074">
    <property type="protein sequence ID" value="QKR00769.1"/>
    <property type="molecule type" value="Genomic_DNA"/>
</dbReference>
<name>A0A6N0NZ00_9CREN</name>
<keyword evidence="4" id="KW-1185">Reference proteome</keyword>
<proteinExistence type="predicted"/>
<gene>
    <name evidence="3" type="ORF">GWK48_10545</name>
</gene>
<organism evidence="3 4">
    <name type="scientific">Metallosphaera tengchongensis</name>
    <dbReference type="NCBI Taxonomy" id="1532350"/>
    <lineage>
        <taxon>Archaea</taxon>
        <taxon>Thermoproteota</taxon>
        <taxon>Thermoprotei</taxon>
        <taxon>Sulfolobales</taxon>
        <taxon>Sulfolobaceae</taxon>
        <taxon>Metallosphaera</taxon>
    </lineage>
</organism>
<evidence type="ECO:0000259" key="2">
    <source>
        <dbReference type="Pfam" id="PF03787"/>
    </source>
</evidence>
<evidence type="ECO:0000256" key="1">
    <source>
        <dbReference type="ARBA" id="ARBA00023118"/>
    </source>
</evidence>
<dbReference type="KEGG" id="mten:GWK48_10545"/>
<dbReference type="Pfam" id="PF03787">
    <property type="entry name" value="RAMPs"/>
    <property type="match status" value="1"/>
</dbReference>
<dbReference type="PANTHER" id="PTHR35579:SF6">
    <property type="entry name" value="DUF324 DOMAIN-CONTAINING PROTEIN"/>
    <property type="match status" value="1"/>
</dbReference>
<keyword evidence="1" id="KW-0051">Antiviral defense</keyword>
<evidence type="ECO:0000313" key="3">
    <source>
        <dbReference type="EMBL" id="QKR00769.1"/>
    </source>
</evidence>
<dbReference type="GO" id="GO:0051607">
    <property type="term" value="P:defense response to virus"/>
    <property type="evidence" value="ECO:0007669"/>
    <property type="project" value="UniProtKB-KW"/>
</dbReference>
<dbReference type="Proteomes" id="UP000509301">
    <property type="component" value="Chromosome"/>
</dbReference>
<evidence type="ECO:0000313" key="4">
    <source>
        <dbReference type="Proteomes" id="UP000509301"/>
    </source>
</evidence>
<dbReference type="RefSeq" id="WP_174632108.1">
    <property type="nucleotide sequence ID" value="NZ_CP049074.1"/>
</dbReference>
<dbReference type="InterPro" id="IPR005537">
    <property type="entry name" value="RAMP_III_fam"/>
</dbReference>
<feature type="domain" description="CRISPR type III-associated protein" evidence="2">
    <location>
        <begin position="7"/>
        <end position="202"/>
    </location>
</feature>
<accession>A0A6N0NZ00</accession>
<dbReference type="OrthoDB" id="34733at2157"/>
<protein>
    <recommendedName>
        <fullName evidence="2">CRISPR type III-associated protein domain-containing protein</fullName>
    </recommendedName>
</protein>
<dbReference type="AlphaFoldDB" id="A0A6N0NZ00"/>
<sequence length="237" mass="26604">MEVRLYKLKFLTPKGFRIGGGNQDTLEPLTMGGKYVIPASSLKGVLRRTSEIVCGHSPNHEEVDPKKVYEENSKNEEITAIARAKGVLSVERQKEFAELYTQYKCQIERLYGGDFFAGAISIADVTLDGEVLERAHSSMDRKKGKVLEKHLYTEKYLNVKQFEVKVVVRGNEAQECWNKTLKFLNEVGTFLGGGKSRGIGLLALDLEESLVGEVNGLTSPPTWYKLKPYLEGKKELK</sequence>
<dbReference type="InterPro" id="IPR052216">
    <property type="entry name" value="CRISPR_Csm3_endoribonuclease"/>
</dbReference>
<dbReference type="PANTHER" id="PTHR35579">
    <property type="entry name" value="CRISPR SYSTEM CMS ENDORIBONUCLEASE CSM3"/>
    <property type="match status" value="1"/>
</dbReference>
<reference evidence="3 4" key="1">
    <citation type="submission" date="2020-02" db="EMBL/GenBank/DDBJ databases">
        <title>Comparative genome analysis reveals the metabolism and evolution of the thermophilic archaeal genus Metallosphaera.</title>
        <authorList>
            <person name="Jiang C."/>
        </authorList>
    </citation>
    <scope>NUCLEOTIDE SEQUENCE [LARGE SCALE GENOMIC DNA]</scope>
    <source>
        <strain evidence="3 4">Ric-A</strain>
    </source>
</reference>